<feature type="transmembrane region" description="Helical" evidence="1">
    <location>
        <begin position="133"/>
        <end position="156"/>
    </location>
</feature>
<proteinExistence type="predicted"/>
<dbReference type="EMBL" id="RBKU01000001">
    <property type="protein sequence ID" value="RKR83627.1"/>
    <property type="molecule type" value="Genomic_DNA"/>
</dbReference>
<sequence>MKTSPLAKILLKIFSNGFYKAHGGMFAFALFVMFGMVEPSQLLNYHKTLMLAFISSWLMMGLVFLFWLLYAVKCWHFVAGHIFALNQQFLFYSSTSYQKTRQFAAWFILQAALSTPILVYAFIAVGVGVKNHFYLGALAVLGYCMALNAIGAWFYMRLINKLIDGSTQSVILKLTKSWKKPYFSLYVYHILDKLKVKYLVTKALSYLIITGVFLMFADVSHDLRVAGIALLAVAVSHSVLIFDERQFEETFLVFSRTLPYSRLKLFLSFLAVYLILLSPEAVWLFVRFSPLMALGLLAFALSLTLLFHSLLYKFGLDMEKYITWVLALFIVLFWVVMFRLIWGLVCVNLLAAYVVFFRNYYKNHQYTPPAD</sequence>
<dbReference type="Proteomes" id="UP000268007">
    <property type="component" value="Unassembled WGS sequence"/>
</dbReference>
<protein>
    <submittedName>
        <fullName evidence="2">Uncharacterized protein</fullName>
    </submittedName>
</protein>
<feature type="transmembrane region" description="Helical" evidence="1">
    <location>
        <begin position="20"/>
        <end position="37"/>
    </location>
</feature>
<keyword evidence="1" id="KW-1133">Transmembrane helix</keyword>
<dbReference type="RefSeq" id="WP_121199100.1">
    <property type="nucleotide sequence ID" value="NZ_RBKU01000001.1"/>
</dbReference>
<feature type="transmembrane region" description="Helical" evidence="1">
    <location>
        <begin position="291"/>
        <end position="312"/>
    </location>
</feature>
<evidence type="ECO:0000313" key="3">
    <source>
        <dbReference type="Proteomes" id="UP000268007"/>
    </source>
</evidence>
<accession>A0A495J3U5</accession>
<comment type="caution">
    <text evidence="2">The sequence shown here is derived from an EMBL/GenBank/DDBJ whole genome shotgun (WGS) entry which is preliminary data.</text>
</comment>
<gene>
    <name evidence="2" type="ORF">BDD43_3838</name>
</gene>
<organism evidence="2 3">
    <name type="scientific">Mucilaginibacter gracilis</name>
    <dbReference type="NCBI Taxonomy" id="423350"/>
    <lineage>
        <taxon>Bacteria</taxon>
        <taxon>Pseudomonadati</taxon>
        <taxon>Bacteroidota</taxon>
        <taxon>Sphingobacteriia</taxon>
        <taxon>Sphingobacteriales</taxon>
        <taxon>Sphingobacteriaceae</taxon>
        <taxon>Mucilaginibacter</taxon>
    </lineage>
</organism>
<name>A0A495J3U5_9SPHI</name>
<feature type="transmembrane region" description="Helical" evidence="1">
    <location>
        <begin position="223"/>
        <end position="242"/>
    </location>
</feature>
<keyword evidence="3" id="KW-1185">Reference proteome</keyword>
<keyword evidence="1" id="KW-0472">Membrane</keyword>
<feature type="transmembrane region" description="Helical" evidence="1">
    <location>
        <begin position="199"/>
        <end position="217"/>
    </location>
</feature>
<evidence type="ECO:0000256" key="1">
    <source>
        <dbReference type="SAM" id="Phobius"/>
    </source>
</evidence>
<feature type="transmembrane region" description="Helical" evidence="1">
    <location>
        <begin position="263"/>
        <end position="285"/>
    </location>
</feature>
<feature type="transmembrane region" description="Helical" evidence="1">
    <location>
        <begin position="324"/>
        <end position="356"/>
    </location>
</feature>
<evidence type="ECO:0000313" key="2">
    <source>
        <dbReference type="EMBL" id="RKR83627.1"/>
    </source>
</evidence>
<dbReference type="OrthoDB" id="628904at2"/>
<feature type="transmembrane region" description="Helical" evidence="1">
    <location>
        <begin position="49"/>
        <end position="69"/>
    </location>
</feature>
<feature type="transmembrane region" description="Helical" evidence="1">
    <location>
        <begin position="104"/>
        <end position="127"/>
    </location>
</feature>
<keyword evidence="1" id="KW-0812">Transmembrane</keyword>
<dbReference type="AlphaFoldDB" id="A0A495J3U5"/>
<reference evidence="2 3" key="1">
    <citation type="submission" date="2018-10" db="EMBL/GenBank/DDBJ databases">
        <title>Genomic Encyclopedia of Archaeal and Bacterial Type Strains, Phase II (KMG-II): from individual species to whole genera.</title>
        <authorList>
            <person name="Goeker M."/>
        </authorList>
    </citation>
    <scope>NUCLEOTIDE SEQUENCE [LARGE SCALE GENOMIC DNA]</scope>
    <source>
        <strain evidence="2 3">DSM 18602</strain>
    </source>
</reference>